<dbReference type="SUPFAM" id="SSF53335">
    <property type="entry name" value="S-adenosyl-L-methionine-dependent methyltransferases"/>
    <property type="match status" value="1"/>
</dbReference>
<protein>
    <submittedName>
        <fullName evidence="1">Uncharacterized protein</fullName>
    </submittedName>
</protein>
<dbReference type="Pfam" id="PF13489">
    <property type="entry name" value="Methyltransf_23"/>
    <property type="match status" value="1"/>
</dbReference>
<name>A0AAJ0CK39_9HYPO</name>
<organism evidence="1 2">
    <name type="scientific">Conoideocrella luteorostrata</name>
    <dbReference type="NCBI Taxonomy" id="1105319"/>
    <lineage>
        <taxon>Eukaryota</taxon>
        <taxon>Fungi</taxon>
        <taxon>Dikarya</taxon>
        <taxon>Ascomycota</taxon>
        <taxon>Pezizomycotina</taxon>
        <taxon>Sordariomycetes</taxon>
        <taxon>Hypocreomycetidae</taxon>
        <taxon>Hypocreales</taxon>
        <taxon>Clavicipitaceae</taxon>
        <taxon>Conoideocrella</taxon>
    </lineage>
</organism>
<reference evidence="1" key="1">
    <citation type="submission" date="2023-06" db="EMBL/GenBank/DDBJ databases">
        <title>Conoideocrella luteorostrata (Hypocreales: Clavicipitaceae), a potential biocontrol fungus for elongate hemlock scale in United States Christmas tree production areas.</title>
        <authorList>
            <person name="Barrett H."/>
            <person name="Lovett B."/>
            <person name="Macias A.M."/>
            <person name="Stajich J.E."/>
            <person name="Kasson M.T."/>
        </authorList>
    </citation>
    <scope>NUCLEOTIDE SEQUENCE</scope>
    <source>
        <strain evidence="1">ARSEF 14590</strain>
    </source>
</reference>
<comment type="caution">
    <text evidence="1">The sequence shown here is derived from an EMBL/GenBank/DDBJ whole genome shotgun (WGS) entry which is preliminary data.</text>
</comment>
<gene>
    <name evidence="1" type="ORF">QQS21_010143</name>
</gene>
<dbReference type="EMBL" id="JASWJB010000284">
    <property type="protein sequence ID" value="KAK2592161.1"/>
    <property type="molecule type" value="Genomic_DNA"/>
</dbReference>
<proteinExistence type="predicted"/>
<evidence type="ECO:0000313" key="2">
    <source>
        <dbReference type="Proteomes" id="UP001251528"/>
    </source>
</evidence>
<dbReference type="InterPro" id="IPR029063">
    <property type="entry name" value="SAM-dependent_MTases_sf"/>
</dbReference>
<dbReference type="Gene3D" id="3.40.50.150">
    <property type="entry name" value="Vaccinia Virus protein VP39"/>
    <property type="match status" value="1"/>
</dbReference>
<dbReference type="CDD" id="cd02440">
    <property type="entry name" value="AdoMet_MTases"/>
    <property type="match status" value="1"/>
</dbReference>
<dbReference type="Proteomes" id="UP001251528">
    <property type="component" value="Unassembled WGS sequence"/>
</dbReference>
<sequence>MAQATDVEPRSLVDGFWEHGRFYGSWRARKYLIPIDEEELTRLDVFHKVFLVAQKDALFVAPLHMDEKHPLRILDLGTGTGIWSFNVAETAEVQPEIMSVDLHQIQPARYVAFGSLQSKNKGLIERRIPPGVCTLQFDIEDTSWEPLLKECDLVYLRTLYGSIHNHAWPDIYRNSFEHLRPGHGYIEHLEIDWVPRWEGNIPPKSALNEWSRLFLQGLDRFDRNARTDVGEVRKAFDKAGFVDFKEETIRCCVSPWTSDRHERDLARWFNFGFCNGIEAMSLMPMIEGLQMTKEEVQELCGRVKSEICHLKNHAFVTL</sequence>
<evidence type="ECO:0000313" key="1">
    <source>
        <dbReference type="EMBL" id="KAK2592161.1"/>
    </source>
</evidence>
<keyword evidence="2" id="KW-1185">Reference proteome</keyword>
<dbReference type="AlphaFoldDB" id="A0AAJ0CK39"/>
<accession>A0AAJ0CK39</accession>